<dbReference type="PANTHER" id="PTHR30404">
    <property type="entry name" value="N-ACETYLMURAMOYL-L-ALANINE AMIDASE"/>
    <property type="match status" value="1"/>
</dbReference>
<dbReference type="GO" id="GO:0030288">
    <property type="term" value="C:outer membrane-bounded periplasmic space"/>
    <property type="evidence" value="ECO:0007669"/>
    <property type="project" value="TreeGrafter"/>
</dbReference>
<evidence type="ECO:0000259" key="2">
    <source>
        <dbReference type="SMART" id="SM00646"/>
    </source>
</evidence>
<dbReference type="PANTHER" id="PTHR30404:SF0">
    <property type="entry name" value="N-ACETYLMURAMOYL-L-ALANINE AMIDASE AMIC"/>
    <property type="match status" value="1"/>
</dbReference>
<dbReference type="GO" id="GO:0009253">
    <property type="term" value="P:peptidoglycan catabolic process"/>
    <property type="evidence" value="ECO:0007669"/>
    <property type="project" value="InterPro"/>
</dbReference>
<dbReference type="SUPFAM" id="SSF53187">
    <property type="entry name" value="Zn-dependent exopeptidases"/>
    <property type="match status" value="1"/>
</dbReference>
<proteinExistence type="predicted"/>
<organism evidence="3">
    <name type="scientific">hydrothermal vent metagenome</name>
    <dbReference type="NCBI Taxonomy" id="652676"/>
    <lineage>
        <taxon>unclassified sequences</taxon>
        <taxon>metagenomes</taxon>
        <taxon>ecological metagenomes</taxon>
    </lineage>
</organism>
<dbReference type="InterPro" id="IPR050695">
    <property type="entry name" value="N-acetylmuramoyl_amidase_3"/>
</dbReference>
<dbReference type="Pfam" id="PF01520">
    <property type="entry name" value="Amidase_3"/>
    <property type="match status" value="1"/>
</dbReference>
<accession>A0A3B0SXD9</accession>
<keyword evidence="1 3" id="KW-0378">Hydrolase</keyword>
<dbReference type="AlphaFoldDB" id="A0A3B0SXD9"/>
<dbReference type="GO" id="GO:0008745">
    <property type="term" value="F:N-acetylmuramoyl-L-alanine amidase activity"/>
    <property type="evidence" value="ECO:0007669"/>
    <property type="project" value="UniProtKB-EC"/>
</dbReference>
<protein>
    <submittedName>
        <fullName evidence="3">N-acetylmuramoyl-L-alanine amidase</fullName>
        <ecNumber evidence="3">3.5.1.28</ecNumber>
    </submittedName>
</protein>
<evidence type="ECO:0000256" key="1">
    <source>
        <dbReference type="ARBA" id="ARBA00022801"/>
    </source>
</evidence>
<dbReference type="InterPro" id="IPR002508">
    <property type="entry name" value="MurNAc-LAA_cat"/>
</dbReference>
<name>A0A3B0SXD9_9ZZZZ</name>
<dbReference type="FunFam" id="3.40.630.40:FF:000005">
    <property type="entry name" value="N-acetylmuramoyl-L-alanine amidase (AmiA)"/>
    <property type="match status" value="1"/>
</dbReference>
<dbReference type="EMBL" id="UOEL01000016">
    <property type="protein sequence ID" value="VAW10238.1"/>
    <property type="molecule type" value="Genomic_DNA"/>
</dbReference>
<dbReference type="SMART" id="SM00646">
    <property type="entry name" value="Ami_3"/>
    <property type="match status" value="1"/>
</dbReference>
<reference evidence="3" key="1">
    <citation type="submission" date="2018-06" db="EMBL/GenBank/DDBJ databases">
        <authorList>
            <person name="Zhirakovskaya E."/>
        </authorList>
    </citation>
    <scope>NUCLEOTIDE SEQUENCE</scope>
</reference>
<dbReference type="Gene3D" id="3.40.630.40">
    <property type="entry name" value="Zn-dependent exopeptidases"/>
    <property type="match status" value="1"/>
</dbReference>
<dbReference type="CDD" id="cd02696">
    <property type="entry name" value="MurNAc-LAA"/>
    <property type="match status" value="1"/>
</dbReference>
<dbReference type="EC" id="3.5.1.28" evidence="3"/>
<evidence type="ECO:0000313" key="3">
    <source>
        <dbReference type="EMBL" id="VAW10238.1"/>
    </source>
</evidence>
<gene>
    <name evidence="3" type="ORF">MNBD_BACTEROID03-160</name>
</gene>
<sequence length="534" mass="58966">MSVSEHLKFMNNKRFFIASLLSLALLLTSFIKNDTQEDDDGKFVVVLDAGHGGHDPGNLGNGYLEKNIALKIVLKVGELLESNPNIKVIYTRDDDTFVDLYVRGEIANKANADLFVSVHCDSHSSDAYGAGTFVLGLHANKQNFEIAKKENQVIYLEDNYETRYADYDINSPESVIGLTIMQEEFLDQSISLAKTIQDNFSNKLERKNRQVKQAGFIVLHQTFMPSVLVETGFLTNDSEGAYLNSTKGQSEMGTAIAEAILVYREGIEFNTEAVVEEVVIATPDPESRIENGEEAVVKIEEAAKKPEVVVKKTEDAIEKAEEVVENTAEEFVKNPGKNPMAVKTVAEDPVTESIEEKQTVEADKKTEVPSVVVEAAPTEEITKAVNIEPKPSIEEPSVAIEEVASKEEPVVPEVIKEVKKEAEVVVVEEKKEAVAPKEEVKPVVKISDVIFKVQLLASSKNLPLEAEGFGGLNKLSKEPYKNLYRYMYGSTPSHKDAKLLKSNADIKGYPTSYIVAYKDGVRISVSDAIKLISE</sequence>
<feature type="domain" description="MurNAc-LAA" evidence="2">
    <location>
        <begin position="104"/>
        <end position="261"/>
    </location>
</feature>